<dbReference type="Proteomes" id="UP000192906">
    <property type="component" value="Unassembled WGS sequence"/>
</dbReference>
<dbReference type="RefSeq" id="WP_170921346.1">
    <property type="nucleotide sequence ID" value="NZ_FWZU01000001.1"/>
</dbReference>
<gene>
    <name evidence="1" type="ORF">SAMN06295933_0202</name>
</gene>
<evidence type="ECO:0000313" key="1">
    <source>
        <dbReference type="EMBL" id="SME88762.1"/>
    </source>
</evidence>
<dbReference type="EMBL" id="FWZU01000001">
    <property type="protein sequence ID" value="SME88762.1"/>
    <property type="molecule type" value="Genomic_DNA"/>
</dbReference>
<sequence length="151" mass="17372">MKSKNNTAYCGIFCPDCIHYKNKYSVYAKSLKDHLTSIEFDKYAKIKSPFGEQFKKYEEFETVLTALAETECNQTCRTGGGCSGVPCKIMECCISKNYEGCWDCSEVDECDKFALLEPRCGEMPKNNIRKIKKNGIDKAMEKRGNFYIWQK</sequence>
<evidence type="ECO:0008006" key="3">
    <source>
        <dbReference type="Google" id="ProtNLM"/>
    </source>
</evidence>
<proteinExistence type="predicted"/>
<name>A0A1X7C2B9_9BACT</name>
<reference evidence="2" key="1">
    <citation type="submission" date="2017-04" db="EMBL/GenBank/DDBJ databases">
        <authorList>
            <person name="Varghese N."/>
            <person name="Submissions S."/>
        </authorList>
    </citation>
    <scope>NUCLEOTIDE SEQUENCE [LARGE SCALE GENOMIC DNA]</scope>
    <source>
        <strain evidence="2">K3S</strain>
    </source>
</reference>
<accession>A0A1X7C2B9</accession>
<keyword evidence="2" id="KW-1185">Reference proteome</keyword>
<dbReference type="STRING" id="1519643.SAMN06295933_0202"/>
<organism evidence="1 2">
    <name type="scientific">Desulfovibrio gilichinskyi</name>
    <dbReference type="NCBI Taxonomy" id="1519643"/>
    <lineage>
        <taxon>Bacteria</taxon>
        <taxon>Pseudomonadati</taxon>
        <taxon>Thermodesulfobacteriota</taxon>
        <taxon>Desulfovibrionia</taxon>
        <taxon>Desulfovibrionales</taxon>
        <taxon>Desulfovibrionaceae</taxon>
        <taxon>Desulfovibrio</taxon>
    </lineage>
</organism>
<dbReference type="Pfam" id="PF12675">
    <property type="entry name" value="DUF3795"/>
    <property type="match status" value="1"/>
</dbReference>
<dbReference type="AlphaFoldDB" id="A0A1X7C2B9"/>
<protein>
    <recommendedName>
        <fullName evidence="3">DUF3795 domain-containing protein</fullName>
    </recommendedName>
</protein>
<dbReference type="InterPro" id="IPR024227">
    <property type="entry name" value="DUF3795"/>
</dbReference>
<evidence type="ECO:0000313" key="2">
    <source>
        <dbReference type="Proteomes" id="UP000192906"/>
    </source>
</evidence>